<comment type="caution">
    <text evidence="2">The sequence shown here is derived from an EMBL/GenBank/DDBJ whole genome shotgun (WGS) entry which is preliminary data.</text>
</comment>
<name>A0A9W8ME78_9AGAR</name>
<evidence type="ECO:0000313" key="3">
    <source>
        <dbReference type="Proteomes" id="UP001140091"/>
    </source>
</evidence>
<feature type="non-terminal residue" evidence="2">
    <location>
        <position position="642"/>
    </location>
</feature>
<feature type="domain" description="Fungal-type protein kinase" evidence="1">
    <location>
        <begin position="194"/>
        <end position="361"/>
    </location>
</feature>
<dbReference type="OrthoDB" id="5569250at2759"/>
<dbReference type="InterPro" id="IPR040976">
    <property type="entry name" value="Pkinase_fungal"/>
</dbReference>
<reference evidence="2" key="1">
    <citation type="submission" date="2022-06" db="EMBL/GenBank/DDBJ databases">
        <title>Genome Sequence of Candolleomyces eurysporus.</title>
        <authorList>
            <person name="Buettner E."/>
        </authorList>
    </citation>
    <scope>NUCLEOTIDE SEQUENCE</scope>
    <source>
        <strain evidence="2">VTCC 930004</strain>
    </source>
</reference>
<sequence length="642" mass="73739">MTESILPGNLDSYFHRDIDLVDFAVNVWGLERQFAQKVADTNWNVDKFETFKYKMAVKIWEEDEVHRTFRSLTNRLLDDIFNTYETSQVGDQKCRSYEALKSRMNQPDRFTFYKESTLESNIRTELTRDGFNSRLDVVQEVERPTVVVSSPPVLPLVSDSSMGRSLDSDFSDSFSEVSTPSRVSSHILESLASTGRYYTVAIIVQGFSVTVLYFDRTLGLRVPAFNFKEEPGKLGLMMSGIYACKMVHAGFDPHLRPWCSLLPQAPSPEMRSQLKRPVGKLSGSFFEFEFPGSADDSTPAVFKIKKLVHRPHEIFGRATAVCKVQKVMPDGKLSSEHYALKLGWPLAIRTAEAKIITDLRDRLPKSLHDHLPNVEFQRNFTPEELNLPWTKLGLGLTDENRHPRELRILGSKYYDKLWQAGSVEEFKQAWLDCVECHYAAWRKGKLLHRDLSEGNLMILRKDGKVKGVLNDWDMASPVDDNGLVISTAADHCTGTRPFMAIDLLLKPDAPHYYRHDAESFVYILVWGAIHYDLENQIRMPPNPHVRYWLSDDDIINHNHKTSFLMSDHLAETIFAQLRPEFHGVLEEWIKPLRLMLKQARFSENFLSTAEQKAANKVTYDDQLTFEAFMKAIGEAPRDWESL</sequence>
<dbReference type="PANTHER" id="PTHR38248:SF2">
    <property type="entry name" value="FUNK1 11"/>
    <property type="match status" value="1"/>
</dbReference>
<dbReference type="EMBL" id="JANBPK010001008">
    <property type="protein sequence ID" value="KAJ2927321.1"/>
    <property type="molecule type" value="Genomic_DNA"/>
</dbReference>
<dbReference type="AlphaFoldDB" id="A0A9W8ME78"/>
<dbReference type="Gene3D" id="1.10.510.10">
    <property type="entry name" value="Transferase(Phosphotransferase) domain 1"/>
    <property type="match status" value="1"/>
</dbReference>
<evidence type="ECO:0000313" key="2">
    <source>
        <dbReference type="EMBL" id="KAJ2927321.1"/>
    </source>
</evidence>
<evidence type="ECO:0000259" key="1">
    <source>
        <dbReference type="Pfam" id="PF17667"/>
    </source>
</evidence>
<dbReference type="SUPFAM" id="SSF56112">
    <property type="entry name" value="Protein kinase-like (PK-like)"/>
    <property type="match status" value="1"/>
</dbReference>
<organism evidence="2 3">
    <name type="scientific">Candolleomyces eurysporus</name>
    <dbReference type="NCBI Taxonomy" id="2828524"/>
    <lineage>
        <taxon>Eukaryota</taxon>
        <taxon>Fungi</taxon>
        <taxon>Dikarya</taxon>
        <taxon>Basidiomycota</taxon>
        <taxon>Agaricomycotina</taxon>
        <taxon>Agaricomycetes</taxon>
        <taxon>Agaricomycetidae</taxon>
        <taxon>Agaricales</taxon>
        <taxon>Agaricineae</taxon>
        <taxon>Psathyrellaceae</taxon>
        <taxon>Candolleomyces</taxon>
    </lineage>
</organism>
<keyword evidence="3" id="KW-1185">Reference proteome</keyword>
<dbReference type="PANTHER" id="PTHR38248">
    <property type="entry name" value="FUNK1 6"/>
    <property type="match status" value="1"/>
</dbReference>
<gene>
    <name evidence="2" type="ORF">H1R20_g9773</name>
</gene>
<protein>
    <recommendedName>
        <fullName evidence="1">Fungal-type protein kinase domain-containing protein</fullName>
    </recommendedName>
</protein>
<dbReference type="Pfam" id="PF17667">
    <property type="entry name" value="Pkinase_fungal"/>
    <property type="match status" value="2"/>
</dbReference>
<proteinExistence type="predicted"/>
<feature type="domain" description="Fungal-type protein kinase" evidence="1">
    <location>
        <begin position="407"/>
        <end position="526"/>
    </location>
</feature>
<accession>A0A9W8ME78</accession>
<dbReference type="Proteomes" id="UP001140091">
    <property type="component" value="Unassembled WGS sequence"/>
</dbReference>
<dbReference type="InterPro" id="IPR011009">
    <property type="entry name" value="Kinase-like_dom_sf"/>
</dbReference>